<dbReference type="SUPFAM" id="SSF141673">
    <property type="entry name" value="MOSC N-terminal domain-like"/>
    <property type="match status" value="1"/>
</dbReference>
<reference evidence="3 4" key="1">
    <citation type="submission" date="2017-11" db="EMBL/GenBank/DDBJ databases">
        <title>Genomic Encyclopedia of Archaeal and Bacterial Type Strains, Phase II (KMG-II): From Individual Species to Whole Genera.</title>
        <authorList>
            <person name="Goeker M."/>
        </authorList>
    </citation>
    <scope>NUCLEOTIDE SEQUENCE [LARGE SCALE GENOMIC DNA]</scope>
    <source>
        <strain evidence="3 4">DSM 22413</strain>
    </source>
</reference>
<accession>A0A2M8W6R7</accession>
<name>A0A2M8W6R7_9MICO</name>
<proteinExistence type="predicted"/>
<evidence type="ECO:0000256" key="1">
    <source>
        <dbReference type="SAM" id="MobiDB-lite"/>
    </source>
</evidence>
<comment type="caution">
    <text evidence="3">The sequence shown here is derived from an EMBL/GenBank/DDBJ whole genome shotgun (WGS) entry which is preliminary data.</text>
</comment>
<dbReference type="Pfam" id="PF03476">
    <property type="entry name" value="MOSC_N"/>
    <property type="match status" value="1"/>
</dbReference>
<feature type="region of interest" description="Disordered" evidence="1">
    <location>
        <begin position="217"/>
        <end position="237"/>
    </location>
</feature>
<feature type="domain" description="Molybdenum cofactor sulfurase middle" evidence="2">
    <location>
        <begin position="47"/>
        <end position="159"/>
    </location>
</feature>
<dbReference type="InterPro" id="IPR005303">
    <property type="entry name" value="MOCOS_middle"/>
</dbReference>
<evidence type="ECO:0000259" key="2">
    <source>
        <dbReference type="Pfam" id="PF03476"/>
    </source>
</evidence>
<sequence length="237" mass="26051">MRRQVFDVGLPACAIFGELTQGDTSLLDDEEGSVIERPHVAPDVLAVRTVAFTPVKGMRHLPRPDATFDAHGPVDDHRWCVVDVDRRRVLKTVQSPALLAVEARLDGDLLELVLPDGRVACAAPERAGETVTCSYWGRPVEVALTQGPHAALLSSWLGRPVRLAEAPRGGVVYGAPLRRRRPRPVDRATWRADSARPRRLPADERCRRAVLRRVRGGRRPQCSDGGTGTVTPMMRGN</sequence>
<dbReference type="EMBL" id="PGTZ01000010">
    <property type="protein sequence ID" value="PJI86599.1"/>
    <property type="molecule type" value="Genomic_DNA"/>
</dbReference>
<dbReference type="AlphaFoldDB" id="A0A2M8W6R7"/>
<evidence type="ECO:0000313" key="3">
    <source>
        <dbReference type="EMBL" id="PJI86599.1"/>
    </source>
</evidence>
<organism evidence="3 4">
    <name type="scientific">Luteimicrobium subarcticum</name>
    <dbReference type="NCBI Taxonomy" id="620910"/>
    <lineage>
        <taxon>Bacteria</taxon>
        <taxon>Bacillati</taxon>
        <taxon>Actinomycetota</taxon>
        <taxon>Actinomycetes</taxon>
        <taxon>Micrococcales</taxon>
        <taxon>Luteimicrobium</taxon>
    </lineage>
</organism>
<protein>
    <submittedName>
        <fullName evidence="3">MOSC domain-containing protein</fullName>
    </submittedName>
</protein>
<keyword evidence="4" id="KW-1185">Reference proteome</keyword>
<evidence type="ECO:0000313" key="4">
    <source>
        <dbReference type="Proteomes" id="UP000231586"/>
    </source>
</evidence>
<dbReference type="Proteomes" id="UP000231586">
    <property type="component" value="Unassembled WGS sequence"/>
</dbReference>
<gene>
    <name evidence="3" type="ORF">CLV34_2519</name>
</gene>